<dbReference type="InterPro" id="IPR006204">
    <property type="entry name" value="GHMP_kinase_N_dom"/>
</dbReference>
<dbReference type="InterPro" id="IPR020568">
    <property type="entry name" value="Ribosomal_Su5_D2-typ_SF"/>
</dbReference>
<evidence type="ECO:0000256" key="11">
    <source>
        <dbReference type="ARBA" id="ARBA00049375"/>
    </source>
</evidence>
<comment type="subcellular location">
    <subcellularLocation>
        <location evidence="13">Cytoplasm</location>
    </subcellularLocation>
</comment>
<evidence type="ECO:0000313" key="17">
    <source>
        <dbReference type="Proteomes" id="UP000062833"/>
    </source>
</evidence>
<gene>
    <name evidence="13" type="primary">thrB</name>
    <name evidence="16" type="ORF">AOC05_10215</name>
</gene>
<comment type="similarity">
    <text evidence="2 13">Belongs to the GHMP kinase family. Homoserine kinase subfamily.</text>
</comment>
<dbReference type="PATRIC" id="fig|656366.3.peg.2204"/>
<protein>
    <recommendedName>
        <fullName evidence="4 13">Homoserine kinase</fullName>
        <shortName evidence="13">HK</shortName>
        <shortName evidence="13">HSK</shortName>
        <ecNumber evidence="3 13">2.7.1.39</ecNumber>
    </recommendedName>
</protein>
<feature type="domain" description="GHMP kinase N-terminal" evidence="14">
    <location>
        <begin position="85"/>
        <end position="167"/>
    </location>
</feature>
<evidence type="ECO:0000256" key="2">
    <source>
        <dbReference type="ARBA" id="ARBA00007370"/>
    </source>
</evidence>
<dbReference type="EC" id="2.7.1.39" evidence="3 13"/>
<dbReference type="AlphaFoldDB" id="A0A0M5LZZ9"/>
<evidence type="ECO:0000256" key="5">
    <source>
        <dbReference type="ARBA" id="ARBA00022605"/>
    </source>
</evidence>
<dbReference type="Pfam" id="PF00288">
    <property type="entry name" value="GHMP_kinases_N"/>
    <property type="match status" value="1"/>
</dbReference>
<dbReference type="PIRSF" id="PIRSF000676">
    <property type="entry name" value="Homoser_kin"/>
    <property type="match status" value="1"/>
</dbReference>
<sequence length="340" mass="34785">MTSPLHAAVLKVPAPGFTATVQVPGTSANLGPGFDSLGLAVSLYDTLSVSTLPSSGQGGGSMDAVLEFDLRGEGVAQLPLDATHLVVKAMDLAFARLGYRRGGLRIAAENVLPHGRGLGSSASAIVAGIMAANALVDSADQQDSQWILQLASEMEGHPDNVAPAIFGAAAISWREGQRYASAKVTPSGAVIPVVAIPNFEVKTELARGLLPATVPHADAAANSGRAALLIHALKDAPELLGAGTRDFLHQDYRAAAMPESAALVAKLREDGHAAFISGAGPTVMALANGALEADAMVAFIAGLGGEEKKTSKFGVSWRVLRLAVDLEGAKVEVHPGSQAL</sequence>
<keyword evidence="7 13" id="KW-0791">Threonine biosynthesis</keyword>
<comment type="pathway">
    <text evidence="1 13">Amino-acid biosynthesis; L-threonine biosynthesis; L-threonine from L-aspartate: step 4/5.</text>
</comment>
<dbReference type="PRINTS" id="PR00958">
    <property type="entry name" value="HOMSERKINASE"/>
</dbReference>
<dbReference type="SUPFAM" id="SSF55060">
    <property type="entry name" value="GHMP Kinase, C-terminal domain"/>
    <property type="match status" value="1"/>
</dbReference>
<evidence type="ECO:0000256" key="13">
    <source>
        <dbReference type="HAMAP-Rule" id="MF_00384"/>
    </source>
</evidence>
<evidence type="ECO:0000259" key="15">
    <source>
        <dbReference type="Pfam" id="PF08544"/>
    </source>
</evidence>
<dbReference type="NCBIfam" id="TIGR00191">
    <property type="entry name" value="thrB"/>
    <property type="match status" value="1"/>
</dbReference>
<dbReference type="Gene3D" id="3.30.70.890">
    <property type="entry name" value="GHMP kinase, C-terminal domain"/>
    <property type="match status" value="1"/>
</dbReference>
<evidence type="ECO:0000259" key="14">
    <source>
        <dbReference type="Pfam" id="PF00288"/>
    </source>
</evidence>
<evidence type="ECO:0000256" key="9">
    <source>
        <dbReference type="ARBA" id="ARBA00022777"/>
    </source>
</evidence>
<comment type="catalytic activity">
    <reaction evidence="11 13">
        <text>L-homoserine + ATP = O-phospho-L-homoserine + ADP + H(+)</text>
        <dbReference type="Rhea" id="RHEA:13985"/>
        <dbReference type="ChEBI" id="CHEBI:15378"/>
        <dbReference type="ChEBI" id="CHEBI:30616"/>
        <dbReference type="ChEBI" id="CHEBI:57476"/>
        <dbReference type="ChEBI" id="CHEBI:57590"/>
        <dbReference type="ChEBI" id="CHEBI:456216"/>
        <dbReference type="EC" id="2.7.1.39"/>
    </reaction>
</comment>
<dbReference type="UniPathway" id="UPA00050">
    <property type="reaction ID" value="UER00064"/>
</dbReference>
<evidence type="ECO:0000256" key="10">
    <source>
        <dbReference type="ARBA" id="ARBA00022840"/>
    </source>
</evidence>
<dbReference type="Proteomes" id="UP000062833">
    <property type="component" value="Chromosome"/>
</dbReference>
<evidence type="ECO:0000256" key="7">
    <source>
        <dbReference type="ARBA" id="ARBA00022697"/>
    </source>
</evidence>
<dbReference type="Gene3D" id="3.30.230.10">
    <property type="match status" value="1"/>
</dbReference>
<keyword evidence="8 13" id="KW-0547">Nucleotide-binding</keyword>
<organism evidence="16 17">
    <name type="scientific">Arthrobacter alpinus</name>
    <dbReference type="NCBI Taxonomy" id="656366"/>
    <lineage>
        <taxon>Bacteria</taxon>
        <taxon>Bacillati</taxon>
        <taxon>Actinomycetota</taxon>
        <taxon>Actinomycetes</taxon>
        <taxon>Micrococcales</taxon>
        <taxon>Micrococcaceae</taxon>
        <taxon>Arthrobacter</taxon>
    </lineage>
</organism>
<dbReference type="GO" id="GO:0004413">
    <property type="term" value="F:homoserine kinase activity"/>
    <property type="evidence" value="ECO:0007669"/>
    <property type="project" value="UniProtKB-UniRule"/>
</dbReference>
<keyword evidence="9 13" id="KW-0418">Kinase</keyword>
<keyword evidence="13" id="KW-0963">Cytoplasm</keyword>
<evidence type="ECO:0000256" key="3">
    <source>
        <dbReference type="ARBA" id="ARBA00012078"/>
    </source>
</evidence>
<name>A0A0M5LZZ9_9MICC</name>
<feature type="domain" description="GHMP kinase C-terminal" evidence="15">
    <location>
        <begin position="231"/>
        <end position="297"/>
    </location>
</feature>
<evidence type="ECO:0000256" key="4">
    <source>
        <dbReference type="ARBA" id="ARBA00017858"/>
    </source>
</evidence>
<dbReference type="PANTHER" id="PTHR20861:SF1">
    <property type="entry name" value="HOMOSERINE KINASE"/>
    <property type="match status" value="1"/>
</dbReference>
<evidence type="ECO:0000313" key="16">
    <source>
        <dbReference type="EMBL" id="ALE92594.1"/>
    </source>
</evidence>
<dbReference type="EMBL" id="CP012677">
    <property type="protein sequence ID" value="ALE92594.1"/>
    <property type="molecule type" value="Genomic_DNA"/>
</dbReference>
<dbReference type="GO" id="GO:0009088">
    <property type="term" value="P:threonine biosynthetic process"/>
    <property type="evidence" value="ECO:0007669"/>
    <property type="project" value="UniProtKB-UniRule"/>
</dbReference>
<reference evidence="17" key="1">
    <citation type="submission" date="2015-09" db="EMBL/GenBank/DDBJ databases">
        <title>Complete genome of Arthrobacter alpinus strain R3.8.</title>
        <authorList>
            <person name="See-Too W.S."/>
            <person name="Chan K.G."/>
        </authorList>
    </citation>
    <scope>NUCLEOTIDE SEQUENCE [LARGE SCALE GENOMIC DNA]</scope>
    <source>
        <strain evidence="17">R3.8</strain>
    </source>
</reference>
<dbReference type="InterPro" id="IPR000870">
    <property type="entry name" value="Homoserine_kinase"/>
</dbReference>
<dbReference type="InterPro" id="IPR036554">
    <property type="entry name" value="GHMP_kinase_C_sf"/>
</dbReference>
<keyword evidence="6 13" id="KW-0808">Transferase</keyword>
<evidence type="ECO:0000256" key="1">
    <source>
        <dbReference type="ARBA" id="ARBA00005015"/>
    </source>
</evidence>
<comment type="function">
    <text evidence="12 13">Catalyzes the ATP-dependent phosphorylation of L-homoserine to L-homoserine phosphate.</text>
</comment>
<evidence type="ECO:0000256" key="6">
    <source>
        <dbReference type="ARBA" id="ARBA00022679"/>
    </source>
</evidence>
<keyword evidence="10 13" id="KW-0067">ATP-binding</keyword>
<dbReference type="HAMAP" id="MF_00384">
    <property type="entry name" value="Homoser_kinase"/>
    <property type="match status" value="1"/>
</dbReference>
<dbReference type="InterPro" id="IPR013750">
    <property type="entry name" value="GHMP_kinase_C_dom"/>
</dbReference>
<dbReference type="KEGG" id="aaq:AOC05_10215"/>
<dbReference type="Pfam" id="PF08544">
    <property type="entry name" value="GHMP_kinases_C"/>
    <property type="match status" value="1"/>
</dbReference>
<evidence type="ECO:0000256" key="12">
    <source>
        <dbReference type="ARBA" id="ARBA00049954"/>
    </source>
</evidence>
<dbReference type="OrthoDB" id="9769912at2"/>
<dbReference type="SUPFAM" id="SSF54211">
    <property type="entry name" value="Ribosomal protein S5 domain 2-like"/>
    <property type="match status" value="1"/>
</dbReference>
<dbReference type="GO" id="GO:0005737">
    <property type="term" value="C:cytoplasm"/>
    <property type="evidence" value="ECO:0007669"/>
    <property type="project" value="UniProtKB-SubCell"/>
</dbReference>
<dbReference type="InterPro" id="IPR014721">
    <property type="entry name" value="Ribsml_uS5_D2-typ_fold_subgr"/>
</dbReference>
<proteinExistence type="inferred from homology"/>
<dbReference type="PROSITE" id="PS00627">
    <property type="entry name" value="GHMP_KINASES_ATP"/>
    <property type="match status" value="1"/>
</dbReference>
<dbReference type="PANTHER" id="PTHR20861">
    <property type="entry name" value="HOMOSERINE/4-DIPHOSPHOCYTIDYL-2-C-METHYL-D-ERYTHRITOL KINASE"/>
    <property type="match status" value="1"/>
</dbReference>
<keyword evidence="5 13" id="KW-0028">Amino-acid biosynthesis</keyword>
<feature type="binding site" evidence="13">
    <location>
        <begin position="113"/>
        <end position="123"/>
    </location>
    <ligand>
        <name>ATP</name>
        <dbReference type="ChEBI" id="CHEBI:30616"/>
    </ligand>
</feature>
<evidence type="ECO:0000256" key="8">
    <source>
        <dbReference type="ARBA" id="ARBA00022741"/>
    </source>
</evidence>
<dbReference type="GO" id="GO:0005524">
    <property type="term" value="F:ATP binding"/>
    <property type="evidence" value="ECO:0007669"/>
    <property type="project" value="UniProtKB-UniRule"/>
</dbReference>
<accession>A0A0M5LZZ9</accession>
<keyword evidence="17" id="KW-1185">Reference proteome</keyword>
<dbReference type="InterPro" id="IPR006203">
    <property type="entry name" value="GHMP_knse_ATP-bd_CS"/>
</dbReference>